<organism evidence="4 5">
    <name type="scientific">Pseudoalteromonas ruthenica</name>
    <dbReference type="NCBI Taxonomy" id="151081"/>
    <lineage>
        <taxon>Bacteria</taxon>
        <taxon>Pseudomonadati</taxon>
        <taxon>Pseudomonadota</taxon>
        <taxon>Gammaproteobacteria</taxon>
        <taxon>Alteromonadales</taxon>
        <taxon>Pseudoalteromonadaceae</taxon>
        <taxon>Pseudoalteromonas</taxon>
    </lineage>
</organism>
<proteinExistence type="predicted"/>
<dbReference type="Pfam" id="PF00072">
    <property type="entry name" value="Response_reg"/>
    <property type="match status" value="1"/>
</dbReference>
<dbReference type="PANTHER" id="PTHR44591">
    <property type="entry name" value="STRESS RESPONSE REGULATOR PROTEIN 1"/>
    <property type="match status" value="1"/>
</dbReference>
<dbReference type="Gene3D" id="3.40.50.2300">
    <property type="match status" value="1"/>
</dbReference>
<dbReference type="InterPro" id="IPR011006">
    <property type="entry name" value="CheY-like_superfamily"/>
</dbReference>
<evidence type="ECO:0000259" key="3">
    <source>
        <dbReference type="PROSITE" id="PS50110"/>
    </source>
</evidence>
<dbReference type="Proteomes" id="UP000305874">
    <property type="component" value="Unassembled WGS sequence"/>
</dbReference>
<evidence type="ECO:0000313" key="5">
    <source>
        <dbReference type="Proteomes" id="UP000305874"/>
    </source>
</evidence>
<reference evidence="5" key="2">
    <citation type="submission" date="2019-06" db="EMBL/GenBank/DDBJ databases">
        <title>Co-occurence of chitin degradation, pigmentation and bioactivity in marine Pseudoalteromonas.</title>
        <authorList>
            <person name="Sonnenschein E.C."/>
            <person name="Bech P.K."/>
        </authorList>
    </citation>
    <scope>NUCLEOTIDE SEQUENCE [LARGE SCALE GENOMIC DNA]</scope>
    <source>
        <strain evidence="5">S2897</strain>
    </source>
</reference>
<evidence type="ECO:0000256" key="2">
    <source>
        <dbReference type="PROSITE-ProRule" id="PRU00169"/>
    </source>
</evidence>
<dbReference type="InterPro" id="IPR050595">
    <property type="entry name" value="Bact_response_regulator"/>
</dbReference>
<sequence>MGNKLNNHGKAKLLVVDDEYFNFTLYAQALGQQYQLQYVDSGKQCLNEAINQHPDAIMLDVCMPGLDGFDTCRMLKNTPETQDIPVLMISGLESPHAKQQGYAAGCDAYFVKPLSFNELLDSLQTLI</sequence>
<evidence type="ECO:0000313" key="4">
    <source>
        <dbReference type="EMBL" id="TMP85722.1"/>
    </source>
</evidence>
<protein>
    <submittedName>
        <fullName evidence="4">Response regulator</fullName>
    </submittedName>
</protein>
<evidence type="ECO:0000256" key="1">
    <source>
        <dbReference type="ARBA" id="ARBA00022553"/>
    </source>
</evidence>
<gene>
    <name evidence="4" type="ORF">CWC05_16845</name>
</gene>
<feature type="domain" description="Response regulatory" evidence="3">
    <location>
        <begin position="12"/>
        <end position="127"/>
    </location>
</feature>
<dbReference type="AlphaFoldDB" id="A0A5S3Z0B9"/>
<dbReference type="InterPro" id="IPR001789">
    <property type="entry name" value="Sig_transdc_resp-reg_receiver"/>
</dbReference>
<accession>A0A5S3Z0B9</accession>
<dbReference type="EMBL" id="PNCG01000019">
    <property type="protein sequence ID" value="TMP85722.1"/>
    <property type="molecule type" value="Genomic_DNA"/>
</dbReference>
<dbReference type="SUPFAM" id="SSF52172">
    <property type="entry name" value="CheY-like"/>
    <property type="match status" value="1"/>
</dbReference>
<dbReference type="STRING" id="151081.TW72_05235"/>
<dbReference type="OrthoDB" id="9800897at2"/>
<feature type="modified residue" description="4-aspartylphosphate" evidence="2">
    <location>
        <position position="60"/>
    </location>
</feature>
<dbReference type="GO" id="GO:0000160">
    <property type="term" value="P:phosphorelay signal transduction system"/>
    <property type="evidence" value="ECO:0007669"/>
    <property type="project" value="InterPro"/>
</dbReference>
<reference evidence="4 5" key="1">
    <citation type="submission" date="2017-12" db="EMBL/GenBank/DDBJ databases">
        <authorList>
            <person name="Paulsen S."/>
            <person name="Gram L.K."/>
        </authorList>
    </citation>
    <scope>NUCLEOTIDE SEQUENCE [LARGE SCALE GENOMIC DNA]</scope>
    <source>
        <strain evidence="4 5">S2897</strain>
    </source>
</reference>
<comment type="caution">
    <text evidence="4">The sequence shown here is derived from an EMBL/GenBank/DDBJ whole genome shotgun (WGS) entry which is preliminary data.</text>
</comment>
<dbReference type="PANTHER" id="PTHR44591:SF3">
    <property type="entry name" value="RESPONSE REGULATORY DOMAIN-CONTAINING PROTEIN"/>
    <property type="match status" value="1"/>
</dbReference>
<dbReference type="PROSITE" id="PS50110">
    <property type="entry name" value="RESPONSE_REGULATORY"/>
    <property type="match status" value="1"/>
</dbReference>
<dbReference type="SMART" id="SM00448">
    <property type="entry name" value="REC"/>
    <property type="match status" value="1"/>
</dbReference>
<keyword evidence="1 2" id="KW-0597">Phosphoprotein</keyword>
<name>A0A5S3Z0B9_9GAMM</name>